<dbReference type="Gene3D" id="2.40.128.20">
    <property type="match status" value="1"/>
</dbReference>
<accession>A0ABW0LNA7</accession>
<comment type="caution">
    <text evidence="1">The sequence shown here is derived from an EMBL/GenBank/DDBJ whole genome shotgun (WGS) entry which is preliminary data.</text>
</comment>
<reference evidence="2" key="1">
    <citation type="journal article" date="2019" name="Int. J. Syst. Evol. Microbiol.">
        <title>The Global Catalogue of Microorganisms (GCM) 10K type strain sequencing project: providing services to taxonomists for standard genome sequencing and annotation.</title>
        <authorList>
            <consortium name="The Broad Institute Genomics Platform"/>
            <consortium name="The Broad Institute Genome Sequencing Center for Infectious Disease"/>
            <person name="Wu L."/>
            <person name="Ma J."/>
        </authorList>
    </citation>
    <scope>NUCLEOTIDE SEQUENCE [LARGE SCALE GENOMIC DNA]</scope>
    <source>
        <strain evidence="2">CGMCC 1.12237</strain>
    </source>
</reference>
<dbReference type="InterPro" id="IPR012674">
    <property type="entry name" value="Calycin"/>
</dbReference>
<sequence>MMVETQTPVKIHLKNKIQVDDEAETYELTLFGTHYRKKNAIYLKYDEVQDEGTVHTIVKITNDEAVIIRSGIIKMRLSFQLSQERNGSHESGFGHLFLTTKTKRLQHTEQNNECEGALHLAYELAMEGTVAGYYEMDIHYEEDMVKK</sequence>
<evidence type="ECO:0000313" key="1">
    <source>
        <dbReference type="EMBL" id="MFC5466487.1"/>
    </source>
</evidence>
<dbReference type="Pfam" id="PF09148">
    <property type="entry name" value="DUF1934"/>
    <property type="match status" value="1"/>
</dbReference>
<organism evidence="1 2">
    <name type="scientific">Lederbergia graminis</name>
    <dbReference type="NCBI Taxonomy" id="735518"/>
    <lineage>
        <taxon>Bacteria</taxon>
        <taxon>Bacillati</taxon>
        <taxon>Bacillota</taxon>
        <taxon>Bacilli</taxon>
        <taxon>Bacillales</taxon>
        <taxon>Bacillaceae</taxon>
        <taxon>Lederbergia</taxon>
    </lineage>
</organism>
<dbReference type="Proteomes" id="UP001596147">
    <property type="component" value="Unassembled WGS sequence"/>
</dbReference>
<dbReference type="InterPro" id="IPR015231">
    <property type="entry name" value="DUF1934"/>
</dbReference>
<protein>
    <submittedName>
        <fullName evidence="1">DUF1934 domain-containing protein</fullName>
    </submittedName>
</protein>
<keyword evidence="2" id="KW-1185">Reference proteome</keyword>
<proteinExistence type="predicted"/>
<evidence type="ECO:0000313" key="2">
    <source>
        <dbReference type="Proteomes" id="UP001596147"/>
    </source>
</evidence>
<gene>
    <name evidence="1" type="ORF">ACFPM4_17330</name>
</gene>
<dbReference type="EMBL" id="JBHSMC010000027">
    <property type="protein sequence ID" value="MFC5466487.1"/>
    <property type="molecule type" value="Genomic_DNA"/>
</dbReference>
<dbReference type="RefSeq" id="WP_382354604.1">
    <property type="nucleotide sequence ID" value="NZ_JBHSMC010000027.1"/>
</dbReference>
<dbReference type="SUPFAM" id="SSF50814">
    <property type="entry name" value="Lipocalins"/>
    <property type="match status" value="1"/>
</dbReference>
<name>A0ABW0LNA7_9BACI</name>